<comment type="similarity">
    <text evidence="1">Belongs to the glycosyl hydrolase 10 (cellulase F) family.</text>
</comment>
<organism evidence="5 6">
    <name type="scientific">Owenia fusiformis</name>
    <name type="common">Polychaete worm</name>
    <dbReference type="NCBI Taxonomy" id="6347"/>
    <lineage>
        <taxon>Eukaryota</taxon>
        <taxon>Metazoa</taxon>
        <taxon>Spiralia</taxon>
        <taxon>Lophotrochozoa</taxon>
        <taxon>Annelida</taxon>
        <taxon>Polychaeta</taxon>
        <taxon>Sedentaria</taxon>
        <taxon>Canalipalpata</taxon>
        <taxon>Sabellida</taxon>
        <taxon>Oweniida</taxon>
        <taxon>Oweniidae</taxon>
        <taxon>Owenia</taxon>
    </lineage>
</organism>
<reference evidence="5" key="1">
    <citation type="submission" date="2022-03" db="EMBL/GenBank/DDBJ databases">
        <authorList>
            <person name="Martin C."/>
        </authorList>
    </citation>
    <scope>NUCLEOTIDE SEQUENCE</scope>
</reference>
<dbReference type="AlphaFoldDB" id="A0A8J1UJV5"/>
<gene>
    <name evidence="5" type="ORF">OFUS_LOCUS18799</name>
</gene>
<comment type="caution">
    <text evidence="5">The sequence shown here is derived from an EMBL/GenBank/DDBJ whole genome shotgun (WGS) entry which is preliminary data.</text>
</comment>
<evidence type="ECO:0000256" key="4">
    <source>
        <dbReference type="ARBA" id="ARBA00023326"/>
    </source>
</evidence>
<protein>
    <submittedName>
        <fullName evidence="5">Uncharacterized protein</fullName>
    </submittedName>
</protein>
<dbReference type="InterPro" id="IPR044846">
    <property type="entry name" value="GH10"/>
</dbReference>
<dbReference type="SUPFAM" id="SSF49785">
    <property type="entry name" value="Galactose-binding domain-like"/>
    <property type="match status" value="1"/>
</dbReference>
<evidence type="ECO:0000256" key="3">
    <source>
        <dbReference type="ARBA" id="ARBA00023277"/>
    </source>
</evidence>
<accession>A0A8J1UJV5</accession>
<evidence type="ECO:0000256" key="1">
    <source>
        <dbReference type="ARBA" id="ARBA00007495"/>
    </source>
</evidence>
<dbReference type="Gene3D" id="3.20.20.80">
    <property type="entry name" value="Glycosidases"/>
    <property type="match status" value="1"/>
</dbReference>
<dbReference type="GO" id="GO:0000272">
    <property type="term" value="P:polysaccharide catabolic process"/>
    <property type="evidence" value="ECO:0007669"/>
    <property type="project" value="UniProtKB-KW"/>
</dbReference>
<sequence>MTEMGILFRLCLLTLWCVQSNSLGIYKLEKDELLTNGDMESDRWSSDYQWWPLHAKVSQIQGFKGKAAAITDKRSKWGLLGQWLKGDRALQPGNYYMEAYVKLLNHPEVIGYDWFRMDMMFNYLDKDGKKVYPKIARYPRLRDTDGWVKIAGEFVVPSNTTKQRVYFSSPSSQYVNFAIDEVSLRRITPEEDWEAAANEMIDEHRKGDVNVNVKINYNMDPSFVHFKIRQLRHDFKLGAFVRWQLINGSWFSDEVRQRYQDYFYDTFNSGTPMSAFRWRVTEYHQDEPWWLGGDRAAYALNERGVNVLGQSVFWNDKGFWPNWFTALSSDEKVEKMEKRAKDLVGRYKGKVNQWLVSRESISKRGDFEKYTEDYDILTKMFNWTSAADSSADLVLSDRFAIQQPDYASAMVNQIKTLKAAGYSPQLDAQGTFLETNAVDPIRIAARFDILAQAGVPIMLSQFQVQRKDVVERANDIEKFLRVAFAQPNVDSIFFRGFWDSSLTTPDTSLVDSEDFDINQAGWTVNRLFKKEWRTDGYLTLPEKHMREQTSGFRAFYGDYEMDVIVDGNVVETREFSVKKGSTTEINVEINEPEKTDIIKRSAGVFKDTVQQFEAVYGLN</sequence>
<evidence type="ECO:0000313" key="6">
    <source>
        <dbReference type="Proteomes" id="UP000749559"/>
    </source>
</evidence>
<dbReference type="PANTHER" id="PTHR31490:SF1">
    <property type="entry name" value="ENDO-1,4-BETA-XYLANASE 1"/>
    <property type="match status" value="1"/>
</dbReference>
<dbReference type="Proteomes" id="UP000749559">
    <property type="component" value="Unassembled WGS sequence"/>
</dbReference>
<dbReference type="Gene3D" id="2.60.120.260">
    <property type="entry name" value="Galactose-binding domain-like"/>
    <property type="match status" value="1"/>
</dbReference>
<dbReference type="InterPro" id="IPR001000">
    <property type="entry name" value="GH10_dom"/>
</dbReference>
<dbReference type="InterPro" id="IPR008979">
    <property type="entry name" value="Galactose-bd-like_sf"/>
</dbReference>
<dbReference type="InterPro" id="IPR017853">
    <property type="entry name" value="GH"/>
</dbReference>
<evidence type="ECO:0000313" key="5">
    <source>
        <dbReference type="EMBL" id="CAH1794027.1"/>
    </source>
</evidence>
<dbReference type="EMBL" id="CAIIXF020000009">
    <property type="protein sequence ID" value="CAH1794027.1"/>
    <property type="molecule type" value="Genomic_DNA"/>
</dbReference>
<dbReference type="Pfam" id="PF00331">
    <property type="entry name" value="Glyco_hydro_10"/>
    <property type="match status" value="1"/>
</dbReference>
<dbReference type="OrthoDB" id="1650875at2759"/>
<dbReference type="PROSITE" id="PS51760">
    <property type="entry name" value="GH10_2"/>
    <property type="match status" value="1"/>
</dbReference>
<evidence type="ECO:0000256" key="2">
    <source>
        <dbReference type="ARBA" id="ARBA00022801"/>
    </source>
</evidence>
<keyword evidence="6" id="KW-1185">Reference proteome</keyword>
<keyword evidence="2" id="KW-0378">Hydrolase</keyword>
<name>A0A8J1UJV5_OWEFU</name>
<dbReference type="PANTHER" id="PTHR31490">
    <property type="entry name" value="GLYCOSYL HYDROLASE"/>
    <property type="match status" value="1"/>
</dbReference>
<keyword evidence="4" id="KW-0624">Polysaccharide degradation</keyword>
<dbReference type="GO" id="GO:0031176">
    <property type="term" value="F:endo-1,4-beta-xylanase activity"/>
    <property type="evidence" value="ECO:0007669"/>
    <property type="project" value="UniProtKB-ARBA"/>
</dbReference>
<proteinExistence type="inferred from homology"/>
<keyword evidence="3" id="KW-0119">Carbohydrate metabolism</keyword>
<dbReference type="SUPFAM" id="SSF51445">
    <property type="entry name" value="(Trans)glycosidases"/>
    <property type="match status" value="1"/>
</dbReference>